<gene>
    <name evidence="2" type="ORF">SAMN05661077_1501</name>
</gene>
<proteinExistence type="predicted"/>
<name>A0A0P9EFS9_9GAMM</name>
<sequence>MRTKTLLGGMTALFLSALLVPTTASALAIELSPHNQGIGEFSYDQSDSTITIQETWEGEGPGALELSDLEGDRDYTIIKEITNNSGSDWGSLANEILVPTGDGSETEDQASFVPEGFSHSHNTDGVSFAQRSGLPRDSDAFTSTEADEFGERDYLEYMDGILGDGDTAMIRFGLRENGYFPDDSFLLSQTPGQTSAPSPIPSPATPALLGLGLLGLAWLRARQAG</sequence>
<dbReference type="EMBL" id="FMUN01000004">
    <property type="protein sequence ID" value="SCY22346.1"/>
    <property type="molecule type" value="Genomic_DNA"/>
</dbReference>
<keyword evidence="1" id="KW-0732">Signal</keyword>
<protein>
    <submittedName>
        <fullName evidence="2">MYXO-CTERM domain-containing protein</fullName>
    </submittedName>
</protein>
<feature type="chain" id="PRO_5010433594" evidence="1">
    <location>
        <begin position="29"/>
        <end position="225"/>
    </location>
</feature>
<feature type="signal peptide" evidence="1">
    <location>
        <begin position="1"/>
        <end position="28"/>
    </location>
</feature>
<organism evidence="2 3">
    <name type="scientific">Thiohalorhabdus denitrificans</name>
    <dbReference type="NCBI Taxonomy" id="381306"/>
    <lineage>
        <taxon>Bacteria</taxon>
        <taxon>Pseudomonadati</taxon>
        <taxon>Pseudomonadota</taxon>
        <taxon>Gammaproteobacteria</taxon>
        <taxon>Thiohalorhabdales</taxon>
        <taxon>Thiohalorhabdaceae</taxon>
        <taxon>Thiohalorhabdus</taxon>
    </lineage>
</organism>
<dbReference type="AlphaFoldDB" id="A0A0P9EFS9"/>
<evidence type="ECO:0000256" key="1">
    <source>
        <dbReference type="SAM" id="SignalP"/>
    </source>
</evidence>
<accession>A0A0P9EFS9</accession>
<evidence type="ECO:0000313" key="3">
    <source>
        <dbReference type="Proteomes" id="UP000183104"/>
    </source>
</evidence>
<evidence type="ECO:0000313" key="2">
    <source>
        <dbReference type="EMBL" id="SCY22346.1"/>
    </source>
</evidence>
<dbReference type="Proteomes" id="UP000183104">
    <property type="component" value="Unassembled WGS sequence"/>
</dbReference>
<keyword evidence="3" id="KW-1185">Reference proteome</keyword>
<reference evidence="3" key="1">
    <citation type="submission" date="2016-10" db="EMBL/GenBank/DDBJ databases">
        <authorList>
            <person name="Varghese N."/>
        </authorList>
    </citation>
    <scope>NUCLEOTIDE SEQUENCE [LARGE SCALE GENOMIC DNA]</scope>
    <source>
        <strain evidence="3">HL 19</strain>
    </source>
</reference>
<dbReference type="RefSeq" id="WP_054964869.1">
    <property type="nucleotide sequence ID" value="NZ_FMUN01000004.1"/>
</dbReference>